<dbReference type="RefSeq" id="WP_191038948.1">
    <property type="nucleotide sequence ID" value="NZ_JACXAA010000003.1"/>
</dbReference>
<evidence type="ECO:0000259" key="3">
    <source>
        <dbReference type="Pfam" id="PF02563"/>
    </source>
</evidence>
<evidence type="ECO:0000313" key="5">
    <source>
        <dbReference type="Proteomes" id="UP000653797"/>
    </source>
</evidence>
<dbReference type="Gene3D" id="3.10.560.10">
    <property type="entry name" value="Outer membrane lipoprotein wza domain like"/>
    <property type="match status" value="1"/>
</dbReference>
<organism evidence="4 5">
    <name type="scientific">Spirosoma validum</name>
    <dbReference type="NCBI Taxonomy" id="2771355"/>
    <lineage>
        <taxon>Bacteria</taxon>
        <taxon>Pseudomonadati</taxon>
        <taxon>Bacteroidota</taxon>
        <taxon>Cytophagia</taxon>
        <taxon>Cytophagales</taxon>
        <taxon>Cytophagaceae</taxon>
        <taxon>Spirosoma</taxon>
    </lineage>
</organism>
<dbReference type="InterPro" id="IPR003715">
    <property type="entry name" value="Poly_export_N"/>
</dbReference>
<keyword evidence="2" id="KW-1133">Transmembrane helix</keyword>
<dbReference type="Pfam" id="PF02563">
    <property type="entry name" value="Poly_export"/>
    <property type="match status" value="1"/>
</dbReference>
<comment type="caution">
    <text evidence="4">The sequence shown here is derived from an EMBL/GenBank/DDBJ whole genome shotgun (WGS) entry which is preliminary data.</text>
</comment>
<dbReference type="GO" id="GO:0015159">
    <property type="term" value="F:polysaccharide transmembrane transporter activity"/>
    <property type="evidence" value="ECO:0007669"/>
    <property type="project" value="InterPro"/>
</dbReference>
<sequence>MSRLFRSVSRSKHYVQVISWLLLVYLFYSCASPKTITYFQGPEAVDTARYVPLASINPPVARIQTDDVLAIIVTSLSEETNAIFNILNSTSIPLAGYGAGGGNLPLGYLVDPTGSVEMPLLGKVKLAGLTLEEAADDIRTKLAKYLKEPTVNVRYVNRKFTVIGEVGRPGVYNLLDNQRTLPEVIGIAGELTVYGRRDNVMIMRTENNKREIVRVDLRSRKVLESPYYYIQHNDVIYVEPRPGRITSTERGLQLTPIILGFATTIVALLSFFRR</sequence>
<evidence type="ECO:0000313" key="4">
    <source>
        <dbReference type="EMBL" id="MBD2753324.1"/>
    </source>
</evidence>
<keyword evidence="2" id="KW-0812">Transmembrane</keyword>
<keyword evidence="2" id="KW-0472">Membrane</keyword>
<dbReference type="PANTHER" id="PTHR33619">
    <property type="entry name" value="POLYSACCHARIDE EXPORT PROTEIN GFCE-RELATED"/>
    <property type="match status" value="1"/>
</dbReference>
<proteinExistence type="predicted"/>
<name>A0A927GD43_9BACT</name>
<protein>
    <submittedName>
        <fullName evidence="4">Polysaccharide biosynthesis/export family protein</fullName>
    </submittedName>
</protein>
<dbReference type="InterPro" id="IPR049712">
    <property type="entry name" value="Poly_export"/>
</dbReference>
<dbReference type="PROSITE" id="PS51257">
    <property type="entry name" value="PROKAR_LIPOPROTEIN"/>
    <property type="match status" value="1"/>
</dbReference>
<dbReference type="AlphaFoldDB" id="A0A927GD43"/>
<evidence type="ECO:0000256" key="2">
    <source>
        <dbReference type="SAM" id="Phobius"/>
    </source>
</evidence>
<keyword evidence="1" id="KW-0732">Signal</keyword>
<dbReference type="Proteomes" id="UP000653797">
    <property type="component" value="Unassembled WGS sequence"/>
</dbReference>
<feature type="domain" description="Polysaccharide export protein N-terminal" evidence="3">
    <location>
        <begin position="58"/>
        <end position="154"/>
    </location>
</feature>
<reference evidence="4" key="1">
    <citation type="submission" date="2020-09" db="EMBL/GenBank/DDBJ databases">
        <authorList>
            <person name="Kim M.K."/>
        </authorList>
    </citation>
    <scope>NUCLEOTIDE SEQUENCE</scope>
    <source>
        <strain evidence="4">BT704</strain>
    </source>
</reference>
<gene>
    <name evidence="4" type="ORF">IC230_10520</name>
</gene>
<dbReference type="PANTHER" id="PTHR33619:SF3">
    <property type="entry name" value="POLYSACCHARIDE EXPORT PROTEIN GFCE-RELATED"/>
    <property type="match status" value="1"/>
</dbReference>
<dbReference type="Gene3D" id="3.30.1950.10">
    <property type="entry name" value="wza like domain"/>
    <property type="match status" value="1"/>
</dbReference>
<feature type="transmembrane region" description="Helical" evidence="2">
    <location>
        <begin position="254"/>
        <end position="272"/>
    </location>
</feature>
<keyword evidence="5" id="KW-1185">Reference proteome</keyword>
<accession>A0A927GD43</accession>
<evidence type="ECO:0000256" key="1">
    <source>
        <dbReference type="ARBA" id="ARBA00022729"/>
    </source>
</evidence>
<dbReference type="EMBL" id="JACXAA010000003">
    <property type="protein sequence ID" value="MBD2753324.1"/>
    <property type="molecule type" value="Genomic_DNA"/>
</dbReference>